<evidence type="ECO:0000313" key="1">
    <source>
        <dbReference type="EMBL" id="POS73944.1"/>
    </source>
</evidence>
<dbReference type="InParanoid" id="A0A2P5HUM0"/>
<dbReference type="OrthoDB" id="412402at2759"/>
<name>A0A2P5HUM0_DIAHE</name>
<reference evidence="1" key="1">
    <citation type="submission" date="2017-09" db="EMBL/GenBank/DDBJ databases">
        <title>Polyketide synthases of a Diaporthe helianthi virulent isolate.</title>
        <authorList>
            <person name="Baroncelli R."/>
        </authorList>
    </citation>
    <scope>NUCLEOTIDE SEQUENCE [LARGE SCALE GENOMIC DNA]</scope>
    <source>
        <strain evidence="1">7/96</strain>
    </source>
</reference>
<dbReference type="AlphaFoldDB" id="A0A2P5HUM0"/>
<sequence>MKKFKTAVSKIYHRGSHESTTAIKEGGTELGGDNSSQALWTTGQEFQFYVPWLWKDSPEPPPEKLHPNRQIVRIPRLTNLPGFTDEFRDAWIQQCVANAVKYLVYDKQHYPTCTQSELEQRKHDKTEAWKQFNIVQRECNLPKITLPGYDGVLPMEMTIIIKQLSVRQGTASSPSSLEWCNLPTPGKCIERIKNQVKIYLTRECSIHIHIRPVNMLAFDLVTFKKMASLLWLAEDRLDQLYHPARCRPNSPSHHSLRNHSNLALDNSPLLSNSVDDHAAVLGFLNPYSAEKKSLTTIWQTINHHQLRELLLAHPSIGQHEFLAYNFFNIHMNSEKQTIEFRKTESTRDGQVIDAWIEVFVLLAYFCTISSTQSFQRVMEDLVKPQDEYSTWKLLGDIGCNRLTVDVLRQKSMDQWLPLDPAARWAPREADSPTTARRKLAPRPRLLDAVRRGTKKFGGMIARGSSYGC</sequence>
<comment type="caution">
    <text evidence="1">The sequence shown here is derived from an EMBL/GenBank/DDBJ whole genome shotgun (WGS) entry which is preliminary data.</text>
</comment>
<protein>
    <submittedName>
        <fullName evidence="1">Uncharacterized protein</fullName>
    </submittedName>
</protein>
<proteinExistence type="predicted"/>
<dbReference type="Proteomes" id="UP000094444">
    <property type="component" value="Unassembled WGS sequence"/>
</dbReference>
<dbReference type="STRING" id="158607.A0A2P5HUM0"/>
<evidence type="ECO:0000313" key="2">
    <source>
        <dbReference type="Proteomes" id="UP000094444"/>
    </source>
</evidence>
<dbReference type="EMBL" id="MAVT02000707">
    <property type="protein sequence ID" value="POS73944.1"/>
    <property type="molecule type" value="Genomic_DNA"/>
</dbReference>
<organism evidence="1 2">
    <name type="scientific">Diaporthe helianthi</name>
    <dbReference type="NCBI Taxonomy" id="158607"/>
    <lineage>
        <taxon>Eukaryota</taxon>
        <taxon>Fungi</taxon>
        <taxon>Dikarya</taxon>
        <taxon>Ascomycota</taxon>
        <taxon>Pezizomycotina</taxon>
        <taxon>Sordariomycetes</taxon>
        <taxon>Sordariomycetidae</taxon>
        <taxon>Diaporthales</taxon>
        <taxon>Diaporthaceae</taxon>
        <taxon>Diaporthe</taxon>
    </lineage>
</organism>
<gene>
    <name evidence="1" type="ORF">DHEL01_v207664</name>
</gene>
<dbReference type="PANTHER" id="PTHR36847:SF1">
    <property type="entry name" value="AMIDOLIGASE ENZYME"/>
    <property type="match status" value="1"/>
</dbReference>
<keyword evidence="2" id="KW-1185">Reference proteome</keyword>
<accession>A0A2P5HUM0</accession>
<dbReference type="PANTHER" id="PTHR36847">
    <property type="entry name" value="AMIDOLIGASE ENZYME"/>
    <property type="match status" value="1"/>
</dbReference>